<feature type="domain" description="TRAP C4-dicarboxylate transport system permease DctM subunit" evidence="8">
    <location>
        <begin position="5"/>
        <end position="412"/>
    </location>
</feature>
<feature type="transmembrane region" description="Helical" evidence="7">
    <location>
        <begin position="164"/>
        <end position="191"/>
    </location>
</feature>
<dbReference type="Proteomes" id="UP000049983">
    <property type="component" value="Unassembled WGS sequence"/>
</dbReference>
<sequence>MIVAVTFVLLILFGMPIGFAIGLAGVVGLIDMGGGPNFLAIGPSKIFNGLNIFPFLAMPFFILAGEIMNGIGITDRLVKLAQVLVGRFRGGLAHTNMLASVFFAGLTGSATADAAAFGRTLVPAMEKEGYSRDYACAVTAAGSIIGPTIPPSGLMVVYGSLMGVSIGGLFAAGILPGLVICLVCMGVIVVGGKRENLPKAARGATIREVWDTFLSSLTALLMPVIILGGILGGVVTPTEAASIAVAYALFIGLFVYRTLSARSFYSMLVRTARITGVIFVIIAFAGILGWWMSFERIPQEIAGAVLGISENPYAVIAIIICILLVVGMVMDITAILIILAPVLVPLTEQIGLEPIHAGIIFVLALNISLMTPPVGACLFVLSSVTGEKLERIAVKLTPFLIAEITILFLFAFWEDAALFLPRAFGFAQ</sequence>
<dbReference type="RefSeq" id="WP_029061033.1">
    <property type="nucleotide sequence ID" value="NZ_CANKXR010000004.1"/>
</dbReference>
<comment type="similarity">
    <text evidence="7">Belongs to the TRAP transporter large permease family.</text>
</comment>
<feature type="transmembrane region" description="Helical" evidence="7">
    <location>
        <begin position="358"/>
        <end position="381"/>
    </location>
</feature>
<dbReference type="STRING" id="311410.LA5095_03743"/>
<comment type="function">
    <text evidence="7">Part of the tripartite ATP-independent periplasmic (TRAP) transport system.</text>
</comment>
<evidence type="ECO:0000256" key="3">
    <source>
        <dbReference type="ARBA" id="ARBA00022519"/>
    </source>
</evidence>
<organism evidence="9 10">
    <name type="scientific">Roseibium album</name>
    <dbReference type="NCBI Taxonomy" id="311410"/>
    <lineage>
        <taxon>Bacteria</taxon>
        <taxon>Pseudomonadati</taxon>
        <taxon>Pseudomonadota</taxon>
        <taxon>Alphaproteobacteria</taxon>
        <taxon>Hyphomicrobiales</taxon>
        <taxon>Stappiaceae</taxon>
        <taxon>Roseibium</taxon>
    </lineage>
</organism>
<feature type="transmembrane region" description="Helical" evidence="7">
    <location>
        <begin position="7"/>
        <end position="30"/>
    </location>
</feature>
<comment type="subcellular location">
    <subcellularLocation>
        <location evidence="1 7">Cell inner membrane</location>
        <topology evidence="1 7">Multi-pass membrane protein</topology>
    </subcellularLocation>
</comment>
<evidence type="ECO:0000256" key="7">
    <source>
        <dbReference type="RuleBase" id="RU369079"/>
    </source>
</evidence>
<dbReference type="PANTHER" id="PTHR33362">
    <property type="entry name" value="SIALIC ACID TRAP TRANSPORTER PERMEASE PROTEIN SIAT-RELATED"/>
    <property type="match status" value="1"/>
</dbReference>
<dbReference type="PANTHER" id="PTHR33362:SF2">
    <property type="entry name" value="TRAP TRANSPORTER LARGE PERMEASE PROTEIN"/>
    <property type="match status" value="1"/>
</dbReference>
<feature type="transmembrane region" description="Helical" evidence="7">
    <location>
        <begin position="212"/>
        <end position="234"/>
    </location>
</feature>
<dbReference type="GeneID" id="97672294"/>
<dbReference type="InterPro" id="IPR010656">
    <property type="entry name" value="DctM"/>
</dbReference>
<gene>
    <name evidence="9" type="primary">siaT_44</name>
    <name evidence="9" type="ORF">LA5096_05025</name>
</gene>
<dbReference type="OrthoDB" id="9790209at2"/>
<evidence type="ECO:0000256" key="6">
    <source>
        <dbReference type="ARBA" id="ARBA00023136"/>
    </source>
</evidence>
<name>A0A0M7AQG4_9HYPH</name>
<comment type="caution">
    <text evidence="7">Lacks conserved residue(s) required for the propagation of feature annotation.</text>
</comment>
<dbReference type="AlphaFoldDB" id="A0A0M7AQG4"/>
<keyword evidence="4 7" id="KW-0812">Transmembrane</keyword>
<feature type="transmembrane region" description="Helical" evidence="7">
    <location>
        <begin position="50"/>
        <end position="71"/>
    </location>
</feature>
<evidence type="ECO:0000256" key="2">
    <source>
        <dbReference type="ARBA" id="ARBA00022475"/>
    </source>
</evidence>
<evidence type="ECO:0000313" key="9">
    <source>
        <dbReference type="EMBL" id="CTQ77149.1"/>
    </source>
</evidence>
<keyword evidence="3 7" id="KW-0997">Cell inner membrane</keyword>
<feature type="transmembrane region" description="Helical" evidence="7">
    <location>
        <begin position="271"/>
        <end position="293"/>
    </location>
</feature>
<feature type="transmembrane region" description="Helical" evidence="7">
    <location>
        <begin position="313"/>
        <end position="346"/>
    </location>
</feature>
<dbReference type="InterPro" id="IPR004681">
    <property type="entry name" value="TRAP_DctM"/>
</dbReference>
<dbReference type="PIRSF" id="PIRSF006066">
    <property type="entry name" value="HI0050"/>
    <property type="match status" value="1"/>
</dbReference>
<keyword evidence="6 7" id="KW-0472">Membrane</keyword>
<evidence type="ECO:0000313" key="10">
    <source>
        <dbReference type="Proteomes" id="UP000049983"/>
    </source>
</evidence>
<dbReference type="Pfam" id="PF06808">
    <property type="entry name" value="DctM"/>
    <property type="match status" value="1"/>
</dbReference>
<feature type="transmembrane region" description="Helical" evidence="7">
    <location>
        <begin position="393"/>
        <end position="413"/>
    </location>
</feature>
<evidence type="ECO:0000256" key="5">
    <source>
        <dbReference type="ARBA" id="ARBA00022989"/>
    </source>
</evidence>
<evidence type="ECO:0000256" key="1">
    <source>
        <dbReference type="ARBA" id="ARBA00004429"/>
    </source>
</evidence>
<evidence type="ECO:0000256" key="4">
    <source>
        <dbReference type="ARBA" id="ARBA00022692"/>
    </source>
</evidence>
<feature type="transmembrane region" description="Helical" evidence="7">
    <location>
        <begin position="240"/>
        <end position="259"/>
    </location>
</feature>
<dbReference type="GO" id="GO:0005886">
    <property type="term" value="C:plasma membrane"/>
    <property type="evidence" value="ECO:0007669"/>
    <property type="project" value="UniProtKB-SubCell"/>
</dbReference>
<comment type="subunit">
    <text evidence="7">The complex comprises the extracytoplasmic solute receptor protein and the two transmembrane proteins.</text>
</comment>
<dbReference type="NCBIfam" id="TIGR00786">
    <property type="entry name" value="dctM"/>
    <property type="match status" value="1"/>
</dbReference>
<evidence type="ECO:0000259" key="8">
    <source>
        <dbReference type="Pfam" id="PF06808"/>
    </source>
</evidence>
<keyword evidence="5 7" id="KW-1133">Transmembrane helix</keyword>
<dbReference type="EMBL" id="CXWC01000013">
    <property type="protein sequence ID" value="CTQ77149.1"/>
    <property type="molecule type" value="Genomic_DNA"/>
</dbReference>
<keyword evidence="10" id="KW-1185">Reference proteome</keyword>
<keyword evidence="2" id="KW-1003">Cell membrane</keyword>
<dbReference type="GO" id="GO:0022857">
    <property type="term" value="F:transmembrane transporter activity"/>
    <property type="evidence" value="ECO:0007669"/>
    <property type="project" value="UniProtKB-UniRule"/>
</dbReference>
<proteinExistence type="inferred from homology"/>
<accession>A0A0M7AQG4</accession>
<protein>
    <recommendedName>
        <fullName evidence="7">TRAP transporter large permease protein</fullName>
    </recommendedName>
</protein>
<keyword evidence="7" id="KW-0813">Transport</keyword>
<reference evidence="10" key="1">
    <citation type="submission" date="2015-07" db="EMBL/GenBank/DDBJ databases">
        <authorList>
            <person name="Rodrigo-Torres Lidia"/>
            <person name="Arahal R.David."/>
        </authorList>
    </citation>
    <scope>NUCLEOTIDE SEQUENCE [LARGE SCALE GENOMIC DNA]</scope>
    <source>
        <strain evidence="10">CECT 5096</strain>
    </source>
</reference>